<keyword evidence="3" id="KW-1185">Reference proteome</keyword>
<feature type="region of interest" description="Disordered" evidence="1">
    <location>
        <begin position="148"/>
        <end position="185"/>
    </location>
</feature>
<proteinExistence type="predicted"/>
<evidence type="ECO:0000256" key="1">
    <source>
        <dbReference type="SAM" id="MobiDB-lite"/>
    </source>
</evidence>
<sequence length="185" mass="20389">MPLCQSVLGPQAWPRPTWEILRAARSRRWTAQIGPSHAERILAVHVLDRTPRRSPFPIYFYLAASFSPSSSSAGRRRIVRLLVLLPFLLTPIRPQRYGIRGRPDSCLPPRLPGFESPGSGASEGKGRQRRRAARIGIFLVSTVLVQPNSSQGSCENGSDLHGRSTMGIPWSGSSEHELQAEETAA</sequence>
<accession>A0A8J5VH43</accession>
<reference evidence="2" key="2">
    <citation type="submission" date="2021-02" db="EMBL/GenBank/DDBJ databases">
        <authorList>
            <person name="Kimball J.A."/>
            <person name="Haas M.W."/>
            <person name="Macchietto M."/>
            <person name="Kono T."/>
            <person name="Duquette J."/>
            <person name="Shao M."/>
        </authorList>
    </citation>
    <scope>NUCLEOTIDE SEQUENCE</scope>
    <source>
        <tissue evidence="2">Fresh leaf tissue</tissue>
    </source>
</reference>
<reference evidence="2" key="1">
    <citation type="journal article" date="2021" name="bioRxiv">
        <title>Whole Genome Assembly and Annotation of Northern Wild Rice, Zizania palustris L., Supports a Whole Genome Duplication in the Zizania Genus.</title>
        <authorList>
            <person name="Haas M."/>
            <person name="Kono T."/>
            <person name="Macchietto M."/>
            <person name="Millas R."/>
            <person name="McGilp L."/>
            <person name="Shao M."/>
            <person name="Duquette J."/>
            <person name="Hirsch C.N."/>
            <person name="Kimball J."/>
        </authorList>
    </citation>
    <scope>NUCLEOTIDE SEQUENCE</scope>
    <source>
        <tissue evidence="2">Fresh leaf tissue</tissue>
    </source>
</reference>
<name>A0A8J5VH43_ZIZPA</name>
<gene>
    <name evidence="2" type="ORF">GUJ93_ZPchr0006g42311</name>
</gene>
<feature type="region of interest" description="Disordered" evidence="1">
    <location>
        <begin position="100"/>
        <end position="127"/>
    </location>
</feature>
<comment type="caution">
    <text evidence="2">The sequence shown here is derived from an EMBL/GenBank/DDBJ whole genome shotgun (WGS) entry which is preliminary data.</text>
</comment>
<dbReference type="Proteomes" id="UP000729402">
    <property type="component" value="Unassembled WGS sequence"/>
</dbReference>
<evidence type="ECO:0000313" key="3">
    <source>
        <dbReference type="Proteomes" id="UP000729402"/>
    </source>
</evidence>
<dbReference type="AlphaFoldDB" id="A0A8J5VH43"/>
<organism evidence="2 3">
    <name type="scientific">Zizania palustris</name>
    <name type="common">Northern wild rice</name>
    <dbReference type="NCBI Taxonomy" id="103762"/>
    <lineage>
        <taxon>Eukaryota</taxon>
        <taxon>Viridiplantae</taxon>
        <taxon>Streptophyta</taxon>
        <taxon>Embryophyta</taxon>
        <taxon>Tracheophyta</taxon>
        <taxon>Spermatophyta</taxon>
        <taxon>Magnoliopsida</taxon>
        <taxon>Liliopsida</taxon>
        <taxon>Poales</taxon>
        <taxon>Poaceae</taxon>
        <taxon>BOP clade</taxon>
        <taxon>Oryzoideae</taxon>
        <taxon>Oryzeae</taxon>
        <taxon>Zizaniinae</taxon>
        <taxon>Zizania</taxon>
    </lineage>
</organism>
<evidence type="ECO:0000313" key="2">
    <source>
        <dbReference type="EMBL" id="KAG8070292.1"/>
    </source>
</evidence>
<dbReference type="EMBL" id="JAAALK010000283">
    <property type="protein sequence ID" value="KAG8070292.1"/>
    <property type="molecule type" value="Genomic_DNA"/>
</dbReference>
<protein>
    <submittedName>
        <fullName evidence="2">Uncharacterized protein</fullName>
    </submittedName>
</protein>